<dbReference type="AlphaFoldDB" id="A0A382RGU6"/>
<reference evidence="1" key="1">
    <citation type="submission" date="2018-05" db="EMBL/GenBank/DDBJ databases">
        <authorList>
            <person name="Lanie J.A."/>
            <person name="Ng W.-L."/>
            <person name="Kazmierczak K.M."/>
            <person name="Andrzejewski T.M."/>
            <person name="Davidsen T.M."/>
            <person name="Wayne K.J."/>
            <person name="Tettelin H."/>
            <person name="Glass J.I."/>
            <person name="Rusch D."/>
            <person name="Podicherti R."/>
            <person name="Tsui H.-C.T."/>
            <person name="Winkler M.E."/>
        </authorList>
    </citation>
    <scope>NUCLEOTIDE SEQUENCE</scope>
</reference>
<sequence>MRSHYQQVQSNPPQIQKEYEWPLSL</sequence>
<dbReference type="EMBL" id="UINC01121635">
    <property type="protein sequence ID" value="SVC96944.1"/>
    <property type="molecule type" value="Genomic_DNA"/>
</dbReference>
<proteinExistence type="predicted"/>
<gene>
    <name evidence="1" type="ORF">METZ01_LOCUS349798</name>
</gene>
<evidence type="ECO:0000313" key="1">
    <source>
        <dbReference type="EMBL" id="SVC96944.1"/>
    </source>
</evidence>
<name>A0A382RGU6_9ZZZZ</name>
<protein>
    <submittedName>
        <fullName evidence="1">Uncharacterized protein</fullName>
    </submittedName>
</protein>
<organism evidence="1">
    <name type="scientific">marine metagenome</name>
    <dbReference type="NCBI Taxonomy" id="408172"/>
    <lineage>
        <taxon>unclassified sequences</taxon>
        <taxon>metagenomes</taxon>
        <taxon>ecological metagenomes</taxon>
    </lineage>
</organism>
<accession>A0A382RGU6</accession>